<sequence length="86" mass="9969">MKRNIGNLRIQSNNEVPNGFIVHYGMIKPFAATLAMVIFSILQRDTLIQRIGYVFLKVIIWKCSNDIGGIFNLWVDRMDESLHILF</sequence>
<feature type="transmembrane region" description="Helical" evidence="1">
    <location>
        <begin position="20"/>
        <end position="42"/>
    </location>
</feature>
<reference evidence="2 3" key="1">
    <citation type="submission" date="2016-03" db="EMBL/GenBank/DDBJ databases">
        <title>Draft genome sequence of Paenibacillus antarcticus CECT 5836.</title>
        <authorList>
            <person name="Shin S.-K."/>
            <person name="Yi H."/>
        </authorList>
    </citation>
    <scope>NUCLEOTIDE SEQUENCE [LARGE SCALE GENOMIC DNA]</scope>
    <source>
        <strain evidence="2 3">CECT 5836</strain>
    </source>
</reference>
<dbReference type="Proteomes" id="UP000077355">
    <property type="component" value="Unassembled WGS sequence"/>
</dbReference>
<evidence type="ECO:0000313" key="3">
    <source>
        <dbReference type="Proteomes" id="UP000077355"/>
    </source>
</evidence>
<gene>
    <name evidence="2" type="ORF">PBAT_02425</name>
</gene>
<keyword evidence="1" id="KW-0472">Membrane</keyword>
<keyword evidence="1" id="KW-1133">Transmembrane helix</keyword>
<protein>
    <submittedName>
        <fullName evidence="2">Uncharacterized protein</fullName>
    </submittedName>
</protein>
<organism evidence="2 3">
    <name type="scientific">Paenibacillus antarcticus</name>
    <dbReference type="NCBI Taxonomy" id="253703"/>
    <lineage>
        <taxon>Bacteria</taxon>
        <taxon>Bacillati</taxon>
        <taxon>Bacillota</taxon>
        <taxon>Bacilli</taxon>
        <taxon>Bacillales</taxon>
        <taxon>Paenibacillaceae</taxon>
        <taxon>Paenibacillus</taxon>
    </lineage>
</organism>
<keyword evidence="3" id="KW-1185">Reference proteome</keyword>
<comment type="caution">
    <text evidence="2">The sequence shown here is derived from an EMBL/GenBank/DDBJ whole genome shotgun (WGS) entry which is preliminary data.</text>
</comment>
<dbReference type="EMBL" id="LVJI01000001">
    <property type="protein sequence ID" value="OAB48509.1"/>
    <property type="molecule type" value="Genomic_DNA"/>
</dbReference>
<dbReference type="AlphaFoldDB" id="A0A168R2L7"/>
<accession>A0A168R2L7</accession>
<name>A0A168R2L7_9BACL</name>
<evidence type="ECO:0000256" key="1">
    <source>
        <dbReference type="SAM" id="Phobius"/>
    </source>
</evidence>
<evidence type="ECO:0000313" key="2">
    <source>
        <dbReference type="EMBL" id="OAB48509.1"/>
    </source>
</evidence>
<keyword evidence="1" id="KW-0812">Transmembrane</keyword>
<proteinExistence type="predicted"/>